<dbReference type="Proteomes" id="UP000002146">
    <property type="component" value="Chromosome"/>
</dbReference>
<feature type="transmembrane region" description="Helical" evidence="13">
    <location>
        <begin position="366"/>
        <end position="387"/>
    </location>
</feature>
<name>A3CW01_METMJ</name>
<keyword evidence="7" id="KW-0486">Methionine biosynthesis</keyword>
<evidence type="ECO:0000256" key="7">
    <source>
        <dbReference type="ARBA" id="ARBA00023167"/>
    </source>
</evidence>
<evidence type="ECO:0000313" key="15">
    <source>
        <dbReference type="EMBL" id="ABN57551.1"/>
    </source>
</evidence>
<feature type="transmembrane region" description="Helical" evidence="13">
    <location>
        <begin position="328"/>
        <end position="346"/>
    </location>
</feature>
<evidence type="ECO:0000256" key="2">
    <source>
        <dbReference type="ARBA" id="ARBA00022448"/>
    </source>
</evidence>
<dbReference type="PANTHER" id="PTHR43427">
    <property type="entry name" value="CHLORIDE CHANNEL PROTEIN CLC-E"/>
    <property type="match status" value="1"/>
</dbReference>
<evidence type="ECO:0000256" key="1">
    <source>
        <dbReference type="ARBA" id="ARBA00004141"/>
    </source>
</evidence>
<feature type="region of interest" description="Disordered" evidence="12">
    <location>
        <begin position="1"/>
        <end position="26"/>
    </location>
</feature>
<keyword evidence="5" id="KW-0406">Ion transport</keyword>
<keyword evidence="16" id="KW-1185">Reference proteome</keyword>
<feature type="domain" description="CBS" evidence="14">
    <location>
        <begin position="664"/>
        <end position="722"/>
    </location>
</feature>
<feature type="transmembrane region" description="Helical" evidence="13">
    <location>
        <begin position="479"/>
        <end position="502"/>
    </location>
</feature>
<dbReference type="AlphaFoldDB" id="A3CW01"/>
<comment type="subcellular location">
    <subcellularLocation>
        <location evidence="1">Membrane</location>
        <topology evidence="1">Multi-pass membrane protein</topology>
    </subcellularLocation>
</comment>
<dbReference type="InterPro" id="IPR050368">
    <property type="entry name" value="ClC-type_chloride_channel"/>
</dbReference>
<keyword evidence="11" id="KW-0129">CBS domain</keyword>
<dbReference type="KEGG" id="mem:Memar_1622"/>
<proteinExistence type="predicted"/>
<dbReference type="InterPro" id="IPR046342">
    <property type="entry name" value="CBS_dom_sf"/>
</dbReference>
<evidence type="ECO:0000256" key="9">
    <source>
        <dbReference type="ARBA" id="ARBA00023214"/>
    </source>
</evidence>
<dbReference type="Pfam" id="PF00654">
    <property type="entry name" value="Voltage_CLC"/>
    <property type="match status" value="1"/>
</dbReference>
<keyword evidence="4 13" id="KW-1133">Transmembrane helix</keyword>
<evidence type="ECO:0000259" key="14">
    <source>
        <dbReference type="PROSITE" id="PS51371"/>
    </source>
</evidence>
<evidence type="ECO:0000256" key="8">
    <source>
        <dbReference type="ARBA" id="ARBA00023173"/>
    </source>
</evidence>
<feature type="domain" description="CBS" evidence="14">
    <location>
        <begin position="599"/>
        <end position="658"/>
    </location>
</feature>
<dbReference type="SUPFAM" id="SSF54631">
    <property type="entry name" value="CBS-domain pair"/>
    <property type="match status" value="1"/>
</dbReference>
<dbReference type="Gene3D" id="3.10.580.10">
    <property type="entry name" value="CBS-domain"/>
    <property type="match status" value="1"/>
</dbReference>
<keyword evidence="3 13" id="KW-0812">Transmembrane</keyword>
<gene>
    <name evidence="15" type="ordered locus">Memar_1622</name>
</gene>
<evidence type="ECO:0000256" key="10">
    <source>
        <dbReference type="ARBA" id="ARBA00023303"/>
    </source>
</evidence>
<dbReference type="EMBL" id="CP000562">
    <property type="protein sequence ID" value="ABN57551.1"/>
    <property type="molecule type" value="Genomic_DNA"/>
</dbReference>
<evidence type="ECO:0000256" key="3">
    <source>
        <dbReference type="ARBA" id="ARBA00022692"/>
    </source>
</evidence>
<keyword evidence="8" id="KW-0869">Chloride channel</keyword>
<feature type="compositionally biased region" description="Polar residues" evidence="12">
    <location>
        <begin position="1"/>
        <end position="10"/>
    </location>
</feature>
<dbReference type="PRINTS" id="PR00762">
    <property type="entry name" value="CLCHANNEL"/>
</dbReference>
<evidence type="ECO:0000256" key="12">
    <source>
        <dbReference type="SAM" id="MobiDB-lite"/>
    </source>
</evidence>
<feature type="region of interest" description="Disordered" evidence="12">
    <location>
        <begin position="718"/>
        <end position="754"/>
    </location>
</feature>
<keyword evidence="9" id="KW-0868">Chloride</keyword>
<organism evidence="15 16">
    <name type="scientific">Methanoculleus marisnigri (strain ATCC 35101 / DSM 1498 / JR1)</name>
    <dbReference type="NCBI Taxonomy" id="368407"/>
    <lineage>
        <taxon>Archaea</taxon>
        <taxon>Methanobacteriati</taxon>
        <taxon>Methanobacteriota</taxon>
        <taxon>Stenosarchaea group</taxon>
        <taxon>Methanomicrobia</taxon>
        <taxon>Methanomicrobiales</taxon>
        <taxon>Methanomicrobiaceae</taxon>
        <taxon>Methanoculleus</taxon>
    </lineage>
</organism>
<dbReference type="CDD" id="cd02205">
    <property type="entry name" value="CBS_pair_SF"/>
    <property type="match status" value="1"/>
</dbReference>
<keyword evidence="7" id="KW-0028">Amino-acid biosynthesis</keyword>
<evidence type="ECO:0000256" key="6">
    <source>
        <dbReference type="ARBA" id="ARBA00023136"/>
    </source>
</evidence>
<feature type="transmembrane region" description="Helical" evidence="13">
    <location>
        <begin position="514"/>
        <end position="538"/>
    </location>
</feature>
<dbReference type="eggNOG" id="arCOG02569">
    <property type="taxonomic scope" value="Archaea"/>
</dbReference>
<reference evidence="15 16" key="1">
    <citation type="journal article" date="2009" name="Stand. Genomic Sci.">
        <title>Complete genome sequence of Methanoculleus marisnigri Romesser et al. 1981 type strain JR1.</title>
        <authorList>
            <person name="Anderson I.J."/>
            <person name="Sieprawska-Lupa M."/>
            <person name="Lapidus A."/>
            <person name="Nolan M."/>
            <person name="Copeland A."/>
            <person name="Glavina Del Rio T."/>
            <person name="Tice H."/>
            <person name="Dalin E."/>
            <person name="Barry K."/>
            <person name="Saunders E."/>
            <person name="Han C."/>
            <person name="Brettin T."/>
            <person name="Detter J.C."/>
            <person name="Bruce D."/>
            <person name="Mikhailova N."/>
            <person name="Pitluck S."/>
            <person name="Hauser L."/>
            <person name="Land M."/>
            <person name="Lucas S."/>
            <person name="Richardson P."/>
            <person name="Whitman W.B."/>
            <person name="Kyrpides N.C."/>
        </authorList>
    </citation>
    <scope>NUCLEOTIDE SEQUENCE [LARGE SCALE GENOMIC DNA]</scope>
    <source>
        <strain evidence="16">ATCC 35101 / DSM 1498 / JR1</strain>
    </source>
</reference>
<dbReference type="Pfam" id="PF00571">
    <property type="entry name" value="CBS"/>
    <property type="match status" value="2"/>
</dbReference>
<dbReference type="HOGENOM" id="CLU_015263_5_3_2"/>
<dbReference type="InterPro" id="IPR001807">
    <property type="entry name" value="ClC"/>
</dbReference>
<keyword evidence="2" id="KW-0813">Transport</keyword>
<keyword evidence="6 13" id="KW-0472">Membrane</keyword>
<dbReference type="PROSITE" id="PS51371">
    <property type="entry name" value="CBS"/>
    <property type="match status" value="2"/>
</dbReference>
<feature type="transmembrane region" description="Helical" evidence="13">
    <location>
        <begin position="239"/>
        <end position="261"/>
    </location>
</feature>
<dbReference type="GO" id="GO:0034707">
    <property type="term" value="C:chloride channel complex"/>
    <property type="evidence" value="ECO:0007669"/>
    <property type="project" value="UniProtKB-KW"/>
</dbReference>
<evidence type="ECO:0000256" key="13">
    <source>
        <dbReference type="SAM" id="Phobius"/>
    </source>
</evidence>
<dbReference type="Gene3D" id="1.10.3080.10">
    <property type="entry name" value="Clc chloride channel"/>
    <property type="match status" value="1"/>
</dbReference>
<feature type="transmembrane region" description="Helical" evidence="13">
    <location>
        <begin position="408"/>
        <end position="426"/>
    </location>
</feature>
<dbReference type="CDD" id="cd00400">
    <property type="entry name" value="Voltage_gated_ClC"/>
    <property type="match status" value="1"/>
</dbReference>
<sequence>MADTGSCTDSPQERDEHLPLPEMGTSDYPSDVTLLPAIRIYRASADCGCSLGPLAPDIASYRVTVGLLVATGTRTPSREAIGLSGSDADEAGAPGNPADAHNAFPYTIALSQSNHINVGLTYSLYSMQVEETVTPYRRVILIAVIVGLIAGLGALFFFEGLKLGTAFFMEGIVGFQIPKEGQNLQDIAQWAPPDNLWMILPVICFGGLLSGLLVYTFAPEAEGHGTDAAIKAFHGEGRVRWRVPLVKAVTAVLTISTGGSAGREGPTAQMSAGFGSIAADLLGLSARERRLAIATGVGAGIGTIFMAPLGGAILAAEILYRQDFETEAIVPAFLASVIGYAIFGLVEGFEPVFGPGVTSWNVSQIPFFILLGVVSTAIGLIYINTFYGTNRIFKKVFSRLKIPNHFKPLAGAFLTGTFVLALAALSPEAAIVGLGSLGTGYGFAQLALYNMLPVGVLLFLPFAKILTTSLTIGSGGSGGVFAPGLVIGGATGGAFGSLLHLALPGIIPAESVPVFFIVGMIALFGAISHAPIAVMIMVVEMTGDFSLLVPAMGAVSVAVILIGQSTIFREQVLNRSQSPAHRDEYMIEILQDIHVGDVMVPRDRIVAVSPDDTAGRVLHLIDRTLHTGFPVLDKKGSLVGMIALDDVRDNRINGEHDELVEDAMSSRVFTVHHACTLREALDLMTERDIHHLPVVPADDPRELSGFITRTDIMKAYTQKASRSAGRRHRTGSVTLIESDTAAGKSSGGKKRTEG</sequence>
<dbReference type="STRING" id="368407.Memar_1622"/>
<feature type="transmembrane region" description="Helical" evidence="13">
    <location>
        <begin position="139"/>
        <end position="158"/>
    </location>
</feature>
<protein>
    <submittedName>
        <fullName evidence="15">Cl-channel, voltage-gated family protein</fullName>
    </submittedName>
</protein>
<feature type="transmembrane region" description="Helical" evidence="13">
    <location>
        <begin position="545"/>
        <end position="568"/>
    </location>
</feature>
<evidence type="ECO:0000256" key="11">
    <source>
        <dbReference type="PROSITE-ProRule" id="PRU00703"/>
    </source>
</evidence>
<feature type="transmembrane region" description="Helical" evidence="13">
    <location>
        <begin position="291"/>
        <end position="316"/>
    </location>
</feature>
<evidence type="ECO:0000313" key="16">
    <source>
        <dbReference type="Proteomes" id="UP000002146"/>
    </source>
</evidence>
<accession>A3CW01</accession>
<dbReference type="InterPro" id="IPR000644">
    <property type="entry name" value="CBS_dom"/>
</dbReference>
<keyword evidence="10" id="KW-0407">Ion channel</keyword>
<dbReference type="SUPFAM" id="SSF81340">
    <property type="entry name" value="Clc chloride channel"/>
    <property type="match status" value="1"/>
</dbReference>
<evidence type="ECO:0000256" key="4">
    <source>
        <dbReference type="ARBA" id="ARBA00022989"/>
    </source>
</evidence>
<dbReference type="SMART" id="SM00116">
    <property type="entry name" value="CBS"/>
    <property type="match status" value="2"/>
</dbReference>
<dbReference type="InterPro" id="IPR014743">
    <property type="entry name" value="Cl-channel_core"/>
</dbReference>
<dbReference type="GO" id="GO:0005254">
    <property type="term" value="F:chloride channel activity"/>
    <property type="evidence" value="ECO:0007669"/>
    <property type="project" value="UniProtKB-KW"/>
</dbReference>
<dbReference type="GO" id="GO:0009086">
    <property type="term" value="P:methionine biosynthetic process"/>
    <property type="evidence" value="ECO:0007669"/>
    <property type="project" value="UniProtKB-KW"/>
</dbReference>
<dbReference type="PANTHER" id="PTHR43427:SF6">
    <property type="entry name" value="CHLORIDE CHANNEL PROTEIN CLC-E"/>
    <property type="match status" value="1"/>
</dbReference>
<evidence type="ECO:0000256" key="5">
    <source>
        <dbReference type="ARBA" id="ARBA00023065"/>
    </source>
</evidence>
<feature type="transmembrane region" description="Helical" evidence="13">
    <location>
        <begin position="446"/>
        <end position="467"/>
    </location>
</feature>
<feature type="transmembrane region" description="Helical" evidence="13">
    <location>
        <begin position="196"/>
        <end position="218"/>
    </location>
</feature>